<reference evidence="2" key="1">
    <citation type="submission" date="2022-06" db="EMBL/GenBank/DDBJ databases">
        <title>PHB producers.</title>
        <authorList>
            <person name="Besaury L."/>
        </authorList>
    </citation>
    <scope>NUCLEOTIDE SEQUENCE</scope>
    <source>
        <strain evidence="2 3">SEWS6</strain>
    </source>
</reference>
<dbReference type="AlphaFoldDB" id="A0AAP5BNG5"/>
<organism evidence="2 4">
    <name type="scientific">Paraburkholderia madseniana</name>
    <dbReference type="NCBI Taxonomy" id="2599607"/>
    <lineage>
        <taxon>Bacteria</taxon>
        <taxon>Pseudomonadati</taxon>
        <taxon>Pseudomonadota</taxon>
        <taxon>Betaproteobacteria</taxon>
        <taxon>Burkholderiales</taxon>
        <taxon>Burkholderiaceae</taxon>
        <taxon>Paraburkholderia</taxon>
    </lineage>
</organism>
<dbReference type="EMBL" id="JAMXWF010000086">
    <property type="protein sequence ID" value="MDQ6414101.1"/>
    <property type="molecule type" value="Genomic_DNA"/>
</dbReference>
<keyword evidence="3" id="KW-1185">Reference proteome</keyword>
<evidence type="ECO:0000313" key="1">
    <source>
        <dbReference type="EMBL" id="MCX4152289.1"/>
    </source>
</evidence>
<dbReference type="Proteomes" id="UP001209412">
    <property type="component" value="Unassembled WGS sequence"/>
</dbReference>
<comment type="caution">
    <text evidence="2">The sequence shown here is derived from an EMBL/GenBank/DDBJ whole genome shotgun (WGS) entry which is preliminary data.</text>
</comment>
<dbReference type="RefSeq" id="WP_266262223.1">
    <property type="nucleotide sequence ID" value="NZ_JAMXWF010000086.1"/>
</dbReference>
<protein>
    <submittedName>
        <fullName evidence="2">Uncharacterized protein</fullName>
    </submittedName>
</protein>
<accession>A0AAP5BNG5</accession>
<gene>
    <name evidence="2" type="ORF">NIE36_44090</name>
    <name evidence="1" type="ORF">OSB80_44200</name>
</gene>
<dbReference type="EMBL" id="JAPKHW010000086">
    <property type="protein sequence ID" value="MCX4152289.1"/>
    <property type="molecule type" value="Genomic_DNA"/>
</dbReference>
<sequence length="136" mass="15204">MSQLMDLPVELAAAPFDPVGKSVAKVVDQVARALRRTEIEPEWVSIANYMDDPNEKQYGLRPATEWPATFARRHRISLSVERGTSEGWIIQADFVRVVDEADGGGWQSIPLMRIKSLSRSQAWTVAAIVARLLDID</sequence>
<evidence type="ECO:0000313" key="3">
    <source>
        <dbReference type="Proteomes" id="UP001209412"/>
    </source>
</evidence>
<dbReference type="Proteomes" id="UP001242288">
    <property type="component" value="Unassembled WGS sequence"/>
</dbReference>
<evidence type="ECO:0000313" key="2">
    <source>
        <dbReference type="EMBL" id="MDQ6414101.1"/>
    </source>
</evidence>
<name>A0AAP5BNG5_9BURK</name>
<evidence type="ECO:0000313" key="4">
    <source>
        <dbReference type="Proteomes" id="UP001242288"/>
    </source>
</evidence>
<proteinExistence type="predicted"/>